<evidence type="ECO:0000313" key="2">
    <source>
        <dbReference type="Proteomes" id="UP001139971"/>
    </source>
</evidence>
<reference evidence="1" key="1">
    <citation type="submission" date="2023-02" db="EMBL/GenBank/DDBJ databases">
        <title>Tahibacter soli sp. nov. isolated from soil.</title>
        <authorList>
            <person name="Baek J.H."/>
            <person name="Lee J.K."/>
            <person name="Choi D.G."/>
            <person name="Jeon C.O."/>
        </authorList>
    </citation>
    <scope>NUCLEOTIDE SEQUENCE</scope>
    <source>
        <strain evidence="1">BL</strain>
    </source>
</reference>
<keyword evidence="2" id="KW-1185">Reference proteome</keyword>
<evidence type="ECO:0000313" key="1">
    <source>
        <dbReference type="EMBL" id="MDC8012624.1"/>
    </source>
</evidence>
<proteinExistence type="predicted"/>
<gene>
    <name evidence="1" type="ORF">OD750_008695</name>
</gene>
<dbReference type="RefSeq" id="WP_263545042.1">
    <property type="nucleotide sequence ID" value="NZ_JAOVZO020000014.1"/>
</dbReference>
<organism evidence="1 2">
    <name type="scientific">Tahibacter soli</name>
    <dbReference type="NCBI Taxonomy" id="2983605"/>
    <lineage>
        <taxon>Bacteria</taxon>
        <taxon>Pseudomonadati</taxon>
        <taxon>Pseudomonadota</taxon>
        <taxon>Gammaproteobacteria</taxon>
        <taxon>Lysobacterales</taxon>
        <taxon>Rhodanobacteraceae</taxon>
        <taxon>Tahibacter</taxon>
    </lineage>
</organism>
<comment type="caution">
    <text evidence="1">The sequence shown here is derived from an EMBL/GenBank/DDBJ whole genome shotgun (WGS) entry which is preliminary data.</text>
</comment>
<sequence length="110" mass="11744">MTFIIAQNQTGPLPLNIPFTAPISGDVTIAFSGSCWSSTANNPGGVEVLLDGQSLGKAQLFFNNPSLHQALPTQIFAANLGEGPHTITLRALSSTILTDRNDFFSLWIID</sequence>
<name>A0A9X3YHS2_9GAMM</name>
<dbReference type="Proteomes" id="UP001139971">
    <property type="component" value="Unassembled WGS sequence"/>
</dbReference>
<dbReference type="EMBL" id="JAOVZO020000014">
    <property type="protein sequence ID" value="MDC8012624.1"/>
    <property type="molecule type" value="Genomic_DNA"/>
</dbReference>
<protein>
    <recommendedName>
        <fullName evidence="3">Carbohydrate esterase 2 N-terminal domain-containing protein</fullName>
    </recommendedName>
</protein>
<accession>A0A9X3YHS2</accession>
<dbReference type="AlphaFoldDB" id="A0A9X3YHS2"/>
<evidence type="ECO:0008006" key="3">
    <source>
        <dbReference type="Google" id="ProtNLM"/>
    </source>
</evidence>